<comment type="caution">
    <text evidence="8">The sequence shown here is derived from an EMBL/GenBank/DDBJ whole genome shotgun (WGS) entry which is preliminary data.</text>
</comment>
<feature type="region of interest" description="Disordered" evidence="6">
    <location>
        <begin position="482"/>
        <end position="501"/>
    </location>
</feature>
<dbReference type="InterPro" id="IPR003959">
    <property type="entry name" value="ATPase_AAA_core"/>
</dbReference>
<keyword evidence="3" id="KW-1000">Mitochondrion outer membrane</keyword>
<feature type="compositionally biased region" description="Basic and acidic residues" evidence="6">
    <location>
        <begin position="1146"/>
        <end position="1162"/>
    </location>
</feature>
<keyword evidence="5" id="KW-0496">Mitochondrion</keyword>
<dbReference type="InterPro" id="IPR003960">
    <property type="entry name" value="ATPase_AAA_CS"/>
</dbReference>
<gene>
    <name evidence="8" type="ORF">C361_02626</name>
</gene>
<dbReference type="PANTHER" id="PTHR45644">
    <property type="entry name" value="AAA ATPASE, PUTATIVE (AFU_ORTHOLOGUE AFUA_2G12920)-RELATED-RELATED"/>
    <property type="match status" value="1"/>
</dbReference>
<proteinExistence type="predicted"/>
<feature type="region of interest" description="Disordered" evidence="6">
    <location>
        <begin position="143"/>
        <end position="166"/>
    </location>
</feature>
<dbReference type="InterPro" id="IPR027417">
    <property type="entry name" value="P-loop_NTPase"/>
</dbReference>
<evidence type="ECO:0000256" key="4">
    <source>
        <dbReference type="ARBA" id="ARBA00022840"/>
    </source>
</evidence>
<accession>A0A854QGG7</accession>
<dbReference type="Gene3D" id="3.40.50.300">
    <property type="entry name" value="P-loop containing nucleotide triphosphate hydrolases"/>
    <property type="match status" value="1"/>
</dbReference>
<protein>
    <submittedName>
        <fullName evidence="8">ATPase</fullName>
    </submittedName>
</protein>
<evidence type="ECO:0000313" key="9">
    <source>
        <dbReference type="Proteomes" id="UP000199727"/>
    </source>
</evidence>
<dbReference type="InterPro" id="IPR051701">
    <property type="entry name" value="Mito_OM_Translocase_MSP1"/>
</dbReference>
<dbReference type="GO" id="GO:0005524">
    <property type="term" value="F:ATP binding"/>
    <property type="evidence" value="ECO:0007669"/>
    <property type="project" value="UniProtKB-KW"/>
</dbReference>
<keyword evidence="4" id="KW-0067">ATP-binding</keyword>
<feature type="compositionally biased region" description="Polar residues" evidence="6">
    <location>
        <begin position="488"/>
        <end position="499"/>
    </location>
</feature>
<dbReference type="InterPro" id="IPR003593">
    <property type="entry name" value="AAA+_ATPase"/>
</dbReference>
<evidence type="ECO:0000256" key="3">
    <source>
        <dbReference type="ARBA" id="ARBA00022787"/>
    </source>
</evidence>
<dbReference type="GO" id="GO:0016887">
    <property type="term" value="F:ATP hydrolysis activity"/>
    <property type="evidence" value="ECO:0007669"/>
    <property type="project" value="InterPro"/>
</dbReference>
<keyword evidence="3" id="KW-0472">Membrane</keyword>
<dbReference type="SMART" id="SM00382">
    <property type="entry name" value="AAA"/>
    <property type="match status" value="1"/>
</dbReference>
<dbReference type="AlphaFoldDB" id="A0A854QGG7"/>
<dbReference type="SUPFAM" id="SSF52540">
    <property type="entry name" value="P-loop containing nucleoside triphosphate hydrolases"/>
    <property type="match status" value="1"/>
</dbReference>
<organism evidence="8 9">
    <name type="scientific">Cryptococcus neoformans Tu259-1</name>
    <dbReference type="NCBI Taxonomy" id="1230072"/>
    <lineage>
        <taxon>Eukaryota</taxon>
        <taxon>Fungi</taxon>
        <taxon>Dikarya</taxon>
        <taxon>Basidiomycota</taxon>
        <taxon>Agaricomycotina</taxon>
        <taxon>Tremellomycetes</taxon>
        <taxon>Tremellales</taxon>
        <taxon>Cryptococcaceae</taxon>
        <taxon>Cryptococcus</taxon>
        <taxon>Cryptococcus neoformans species complex</taxon>
    </lineage>
</organism>
<feature type="compositionally biased region" description="Gly residues" evidence="6">
    <location>
        <begin position="979"/>
        <end position="989"/>
    </location>
</feature>
<evidence type="ECO:0000256" key="2">
    <source>
        <dbReference type="ARBA" id="ARBA00022741"/>
    </source>
</evidence>
<comment type="subcellular location">
    <subcellularLocation>
        <location evidence="1">Mitochondrion outer membrane</location>
        <topology evidence="1">Single-pass membrane protein</topology>
    </subcellularLocation>
</comment>
<dbReference type="Gene3D" id="1.10.8.60">
    <property type="match status" value="1"/>
</dbReference>
<evidence type="ECO:0000256" key="1">
    <source>
        <dbReference type="ARBA" id="ARBA00004572"/>
    </source>
</evidence>
<dbReference type="InterPro" id="IPR041569">
    <property type="entry name" value="AAA_lid_3"/>
</dbReference>
<dbReference type="Pfam" id="PF00004">
    <property type="entry name" value="AAA"/>
    <property type="match status" value="1"/>
</dbReference>
<feature type="region of interest" description="Disordered" evidence="6">
    <location>
        <begin position="23"/>
        <end position="85"/>
    </location>
</feature>
<feature type="compositionally biased region" description="Pro residues" evidence="6">
    <location>
        <begin position="55"/>
        <end position="72"/>
    </location>
</feature>
<keyword evidence="2" id="KW-0547">Nucleotide-binding</keyword>
<feature type="domain" description="AAA+ ATPase" evidence="7">
    <location>
        <begin position="754"/>
        <end position="896"/>
    </location>
</feature>
<dbReference type="OrthoDB" id="39734at2759"/>
<feature type="region of interest" description="Disordered" evidence="6">
    <location>
        <begin position="959"/>
        <end position="1090"/>
    </location>
</feature>
<feature type="compositionally biased region" description="Low complexity" evidence="6">
    <location>
        <begin position="959"/>
        <end position="968"/>
    </location>
</feature>
<dbReference type="Pfam" id="PF17862">
    <property type="entry name" value="AAA_lid_3"/>
    <property type="match status" value="1"/>
</dbReference>
<dbReference type="GO" id="GO:0005741">
    <property type="term" value="C:mitochondrial outer membrane"/>
    <property type="evidence" value="ECO:0007669"/>
    <property type="project" value="UniProtKB-SubCell"/>
</dbReference>
<evidence type="ECO:0000259" key="7">
    <source>
        <dbReference type="SMART" id="SM00382"/>
    </source>
</evidence>
<evidence type="ECO:0000256" key="5">
    <source>
        <dbReference type="ARBA" id="ARBA00023128"/>
    </source>
</evidence>
<name>A0A854QGG7_CRYNE</name>
<feature type="region of interest" description="Disordered" evidence="6">
    <location>
        <begin position="1102"/>
        <end position="1162"/>
    </location>
</feature>
<sequence length="1162" mass="125581">MRRISAHPLRQRLLAPRRLLSLSPAPARTLQTTSAISFPRSPTPRRTFAAASSPSEPPHNAPEQPPLPPDDAPAPLEQEPHHAPSTGRDLLAYATEVTPPSTPAGAFPQDLQPVLTHLSTAFLPRNQHLATDPVSSPFTHVISFPPGAHGRAQTDPSREEEDSEPAPENVIALASPFEGGDIYVKEAVQTLANEMEADVVRLDLVMGLALDGMAAPLGVFGPPALSHSLNPLYQAAPSPFPNLRKESREAEDQEESMGLGFTSMPVAVLGGGGLPMPQMGHMGQQEEDFVAGRANEEWIAFFSRIINAETAEAGKKRIVLLESPLAMSKTFPVWWPSLVEAVQRRRRGLVTPGRKKMIPKNGNAEPSLVHPTSIVLQCTPSPLLPHTSPSMFAPTEKEDHELAAEEHVEDVDEQEEATHAAISALEDKFRSMGFNVHHHVEVVKPRSGAKLWWGNEESDPAGRREGDQSRLKAILGKGLSSVLPPFDGQSSDPGNQPRNPLQRLLMSRMGHLNRSEQNESSGAPLVWKAFPIAPLHRNFDAEKESRTLRRRIYSAALIARAVYQLGGELQDPLGVLKLSESTGRPLTRKTGPSSVSKGWGNAVVSWSDALHIASIAVGRAVQNGQVDGDVATVHWADIITARQAAVEEKTMTADQISKHIPAALEKDGGPTKAAKKEEAQQIVDPVVEKLRKDKKLSQHEKRLLNCIVDPSKLASTTFRDVHLPEKTIDGIRSMISLPLLFPEAFRGGVLKDHATTGALLFGPPGTGKTLLARAVAAESGARMLAIQPSDVNDMYVGEGEKLVKAVFSLARRLSPCVVFLDEVDALFGARISRGSSGSMSHNLILTEFMQEMDGLSSAIANKDKRVVVIGATNRPFDLDDAVMRRLPRRLLVDLPGVEDRKAILEILLRGEQLGEDVHLDQIAKDTDGFSGSDLKHLCVSAALSAVKDTVNVPWRQLSPSSMVSSSFGSEERPRTPLPGGNGGGGGGLGNEVLVMAPTEGGGGGGGGRKKVRVKKEKASATASYEESVLSAAREESETPVEEQLGTSEAPEEVEGEQLLSADRTRDASPIEDAPEPAKTPVEEEQTVPKRVLMHKHFKTALEEIRPSASEEGSLPELRKWAEQFGEGGKRRGKKSGFGKGFGFSDEPVRDRDTGYGKVRQDD</sequence>
<dbReference type="Proteomes" id="UP000199727">
    <property type="component" value="Unassembled WGS sequence"/>
</dbReference>
<dbReference type="EMBL" id="AMKT01000034">
    <property type="protein sequence ID" value="OXG24077.1"/>
    <property type="molecule type" value="Genomic_DNA"/>
</dbReference>
<evidence type="ECO:0000256" key="6">
    <source>
        <dbReference type="SAM" id="MobiDB-lite"/>
    </source>
</evidence>
<reference evidence="8 9" key="1">
    <citation type="submission" date="2017-06" db="EMBL/GenBank/DDBJ databases">
        <title>Global population genomics of the pathogenic fungus Cryptococcus neoformans var. grubii.</title>
        <authorList>
            <person name="Cuomo C."/>
            <person name="Litvintseva A."/>
            <person name="Chen Y."/>
            <person name="Young S."/>
            <person name="Zeng Q."/>
            <person name="Chapman S."/>
            <person name="Gujja S."/>
            <person name="Saif S."/>
            <person name="Birren B."/>
        </authorList>
    </citation>
    <scope>NUCLEOTIDE SEQUENCE [LARGE SCALE GENOMIC DNA]</scope>
    <source>
        <strain evidence="8 9">Tu259-1</strain>
    </source>
</reference>
<evidence type="ECO:0000313" key="8">
    <source>
        <dbReference type="EMBL" id="OXG24077.1"/>
    </source>
</evidence>
<dbReference type="PANTHER" id="PTHR45644:SF56">
    <property type="entry name" value="AAA ATPASE, PUTATIVE (AFU_ORTHOLOGUE AFUA_2G12920)-RELATED"/>
    <property type="match status" value="1"/>
</dbReference>
<dbReference type="PROSITE" id="PS00674">
    <property type="entry name" value="AAA"/>
    <property type="match status" value="1"/>
</dbReference>